<dbReference type="InterPro" id="IPR013324">
    <property type="entry name" value="RNA_pol_sigma_r3/r4-like"/>
</dbReference>
<accession>A0ABN2IJS4</accession>
<keyword evidence="4" id="KW-0238">DNA-binding</keyword>
<sequence>MSQPPDPDVSRIGHDPDAFEAFYRAHVEAIQRFVARRVEDPYLAADLTAEVFLAAIDSARTYRASRGQPIGWLYGVARNVMAAERRRSARALRAGNRVAGRALVDGDDLVRLEERIDAEARTRALYRAMDELSEAERAVLELVALDGLAVQEAAKALGIRPVTARVRLHRARQTLKERLSPATAEQLTILSEASS</sequence>
<dbReference type="NCBIfam" id="TIGR02937">
    <property type="entry name" value="sigma70-ECF"/>
    <property type="match status" value="1"/>
</dbReference>
<protein>
    <submittedName>
        <fullName evidence="8">Sigma-70 family RNA polymerase sigma factor</fullName>
    </submittedName>
</protein>
<dbReference type="EMBL" id="BAAANY010000031">
    <property type="protein sequence ID" value="GAA1706422.1"/>
    <property type="molecule type" value="Genomic_DNA"/>
</dbReference>
<dbReference type="PANTHER" id="PTHR43133">
    <property type="entry name" value="RNA POLYMERASE ECF-TYPE SIGMA FACTO"/>
    <property type="match status" value="1"/>
</dbReference>
<keyword evidence="3" id="KW-0731">Sigma factor</keyword>
<evidence type="ECO:0000256" key="2">
    <source>
        <dbReference type="ARBA" id="ARBA00023015"/>
    </source>
</evidence>
<evidence type="ECO:0000313" key="9">
    <source>
        <dbReference type="Proteomes" id="UP001500618"/>
    </source>
</evidence>
<dbReference type="InterPro" id="IPR007627">
    <property type="entry name" value="RNA_pol_sigma70_r2"/>
</dbReference>
<dbReference type="InterPro" id="IPR039425">
    <property type="entry name" value="RNA_pol_sigma-70-like"/>
</dbReference>
<dbReference type="Pfam" id="PF04542">
    <property type="entry name" value="Sigma70_r2"/>
    <property type="match status" value="1"/>
</dbReference>
<dbReference type="Gene3D" id="1.10.1740.10">
    <property type="match status" value="1"/>
</dbReference>
<dbReference type="SUPFAM" id="SSF88946">
    <property type="entry name" value="Sigma2 domain of RNA polymerase sigma factors"/>
    <property type="match status" value="1"/>
</dbReference>
<evidence type="ECO:0000313" key="8">
    <source>
        <dbReference type="EMBL" id="GAA1706422.1"/>
    </source>
</evidence>
<keyword evidence="2" id="KW-0805">Transcription regulation</keyword>
<comment type="similarity">
    <text evidence="1">Belongs to the sigma-70 factor family. ECF subfamily.</text>
</comment>
<evidence type="ECO:0000256" key="3">
    <source>
        <dbReference type="ARBA" id="ARBA00023082"/>
    </source>
</evidence>
<name>A0ABN2IJS4_9ACTN</name>
<dbReference type="SUPFAM" id="SSF88659">
    <property type="entry name" value="Sigma3 and sigma4 domains of RNA polymerase sigma factors"/>
    <property type="match status" value="1"/>
</dbReference>
<feature type="domain" description="RNA polymerase sigma factor 70 region 4 type 2" evidence="7">
    <location>
        <begin position="123"/>
        <end position="175"/>
    </location>
</feature>
<dbReference type="Pfam" id="PF08281">
    <property type="entry name" value="Sigma70_r4_2"/>
    <property type="match status" value="1"/>
</dbReference>
<evidence type="ECO:0000256" key="5">
    <source>
        <dbReference type="ARBA" id="ARBA00023163"/>
    </source>
</evidence>
<dbReference type="CDD" id="cd06171">
    <property type="entry name" value="Sigma70_r4"/>
    <property type="match status" value="1"/>
</dbReference>
<evidence type="ECO:0000259" key="6">
    <source>
        <dbReference type="Pfam" id="PF04542"/>
    </source>
</evidence>
<dbReference type="InterPro" id="IPR013249">
    <property type="entry name" value="RNA_pol_sigma70_r4_t2"/>
</dbReference>
<keyword evidence="5" id="KW-0804">Transcription</keyword>
<comment type="caution">
    <text evidence="8">The sequence shown here is derived from an EMBL/GenBank/DDBJ whole genome shotgun (WGS) entry which is preliminary data.</text>
</comment>
<organism evidence="8 9">
    <name type="scientific">Fodinicola feengrottensis</name>
    <dbReference type="NCBI Taxonomy" id="435914"/>
    <lineage>
        <taxon>Bacteria</taxon>
        <taxon>Bacillati</taxon>
        <taxon>Actinomycetota</taxon>
        <taxon>Actinomycetes</taxon>
        <taxon>Mycobacteriales</taxon>
        <taxon>Fodinicola</taxon>
    </lineage>
</organism>
<evidence type="ECO:0000259" key="7">
    <source>
        <dbReference type="Pfam" id="PF08281"/>
    </source>
</evidence>
<evidence type="ECO:0000256" key="4">
    <source>
        <dbReference type="ARBA" id="ARBA00023125"/>
    </source>
</evidence>
<feature type="domain" description="RNA polymerase sigma-70 region 2" evidence="6">
    <location>
        <begin position="22"/>
        <end position="90"/>
    </location>
</feature>
<dbReference type="Gene3D" id="1.10.10.10">
    <property type="entry name" value="Winged helix-like DNA-binding domain superfamily/Winged helix DNA-binding domain"/>
    <property type="match status" value="1"/>
</dbReference>
<dbReference type="InterPro" id="IPR014284">
    <property type="entry name" value="RNA_pol_sigma-70_dom"/>
</dbReference>
<dbReference type="InterPro" id="IPR013325">
    <property type="entry name" value="RNA_pol_sigma_r2"/>
</dbReference>
<reference evidence="8 9" key="1">
    <citation type="journal article" date="2019" name="Int. J. Syst. Evol. Microbiol.">
        <title>The Global Catalogue of Microorganisms (GCM) 10K type strain sequencing project: providing services to taxonomists for standard genome sequencing and annotation.</title>
        <authorList>
            <consortium name="The Broad Institute Genomics Platform"/>
            <consortium name="The Broad Institute Genome Sequencing Center for Infectious Disease"/>
            <person name="Wu L."/>
            <person name="Ma J."/>
        </authorList>
    </citation>
    <scope>NUCLEOTIDE SEQUENCE [LARGE SCALE GENOMIC DNA]</scope>
    <source>
        <strain evidence="8 9">JCM 14718</strain>
    </source>
</reference>
<proteinExistence type="inferred from homology"/>
<dbReference type="InterPro" id="IPR036388">
    <property type="entry name" value="WH-like_DNA-bd_sf"/>
</dbReference>
<gene>
    <name evidence="8" type="ORF">GCM10009765_64830</name>
</gene>
<dbReference type="PANTHER" id="PTHR43133:SF8">
    <property type="entry name" value="RNA POLYMERASE SIGMA FACTOR HI_1459-RELATED"/>
    <property type="match status" value="1"/>
</dbReference>
<evidence type="ECO:0000256" key="1">
    <source>
        <dbReference type="ARBA" id="ARBA00010641"/>
    </source>
</evidence>
<dbReference type="RefSeq" id="WP_163570699.1">
    <property type="nucleotide sequence ID" value="NZ_BAAANY010000031.1"/>
</dbReference>
<dbReference type="Proteomes" id="UP001500618">
    <property type="component" value="Unassembled WGS sequence"/>
</dbReference>
<keyword evidence="9" id="KW-1185">Reference proteome</keyword>